<evidence type="ECO:0000313" key="12">
    <source>
        <dbReference type="EMBL" id="ELP85951.1"/>
    </source>
</evidence>
<dbReference type="FunFam" id="1.10.510.10:FF:000571">
    <property type="entry name" value="Maternal embryonic leucine zipper kinase"/>
    <property type="match status" value="1"/>
</dbReference>
<dbReference type="EMBL" id="KB207027">
    <property type="protein sequence ID" value="ELP85951.1"/>
    <property type="molecule type" value="Genomic_DNA"/>
</dbReference>
<dbReference type="KEGG" id="eiv:EIN_135650"/>
<proteinExistence type="inferred from homology"/>
<dbReference type="VEuPathDB" id="AmoebaDB:EIN_135650"/>
<evidence type="ECO:0000256" key="4">
    <source>
        <dbReference type="ARBA" id="ARBA00022777"/>
    </source>
</evidence>
<comment type="similarity">
    <text evidence="9">Belongs to the protein kinase superfamily.</text>
</comment>
<dbReference type="PROSITE" id="PS50011">
    <property type="entry name" value="PROTEIN_KINASE_DOM"/>
    <property type="match status" value="1"/>
</dbReference>
<accession>A0A0A1U0D2</accession>
<dbReference type="SMART" id="SM00220">
    <property type="entry name" value="S_TKc"/>
    <property type="match status" value="1"/>
</dbReference>
<dbReference type="Gene3D" id="1.10.510.10">
    <property type="entry name" value="Transferase(Phosphotransferase) domain 1"/>
    <property type="match status" value="1"/>
</dbReference>
<dbReference type="InterPro" id="IPR008984">
    <property type="entry name" value="SMAD_FHA_dom_sf"/>
</dbReference>
<organism evidence="12 13">
    <name type="scientific">Entamoeba invadens IP1</name>
    <dbReference type="NCBI Taxonomy" id="370355"/>
    <lineage>
        <taxon>Eukaryota</taxon>
        <taxon>Amoebozoa</taxon>
        <taxon>Evosea</taxon>
        <taxon>Archamoebae</taxon>
        <taxon>Mastigamoebida</taxon>
        <taxon>Entamoebidae</taxon>
        <taxon>Entamoeba</taxon>
    </lineage>
</organism>
<keyword evidence="13" id="KW-1185">Reference proteome</keyword>
<comment type="catalytic activity">
    <reaction evidence="7">
        <text>L-seryl-[protein] + ATP = O-phospho-L-seryl-[protein] + ADP + H(+)</text>
        <dbReference type="Rhea" id="RHEA:17989"/>
        <dbReference type="Rhea" id="RHEA-COMP:9863"/>
        <dbReference type="Rhea" id="RHEA-COMP:11604"/>
        <dbReference type="ChEBI" id="CHEBI:15378"/>
        <dbReference type="ChEBI" id="CHEBI:29999"/>
        <dbReference type="ChEBI" id="CHEBI:30616"/>
        <dbReference type="ChEBI" id="CHEBI:83421"/>
        <dbReference type="ChEBI" id="CHEBI:456216"/>
        <dbReference type="EC" id="2.7.11.1"/>
    </reaction>
</comment>
<dbReference type="GO" id="GO:0005737">
    <property type="term" value="C:cytoplasm"/>
    <property type="evidence" value="ECO:0007669"/>
    <property type="project" value="TreeGrafter"/>
</dbReference>
<evidence type="ECO:0000256" key="7">
    <source>
        <dbReference type="ARBA" id="ARBA00048679"/>
    </source>
</evidence>
<feature type="domain" description="FHA" evidence="10">
    <location>
        <begin position="26"/>
        <end position="84"/>
    </location>
</feature>
<dbReference type="GeneID" id="14884868"/>
<evidence type="ECO:0000256" key="1">
    <source>
        <dbReference type="ARBA" id="ARBA00012513"/>
    </source>
</evidence>
<evidence type="ECO:0000256" key="8">
    <source>
        <dbReference type="PROSITE-ProRule" id="PRU10141"/>
    </source>
</evidence>
<dbReference type="PROSITE" id="PS50006">
    <property type="entry name" value="FHA_DOMAIN"/>
    <property type="match status" value="1"/>
</dbReference>
<dbReference type="GO" id="GO:0005524">
    <property type="term" value="F:ATP binding"/>
    <property type="evidence" value="ECO:0007669"/>
    <property type="project" value="UniProtKB-UniRule"/>
</dbReference>
<keyword evidence="4 12" id="KW-0418">Kinase</keyword>
<sequence length="406" mass="46674">MAQHTPNPCEQSHWGVLINLSPQPKVKLLTHKKEVEGRKSLGLNYNFISRNHFSIECLDDIENKKTYMLSVLSANGLYVNDSMCKKDYQTFIKSFDTIRIFQSNPPQEVALIFLSADLKLLLKNCFFEKYRLLQYIGKGSFGSVFKAMTNDNKVCAVKVMDVTTKRKSEVAERESEILTKLEHNNIVRFFDCIKTQIFVFLVMEFVEGQTLANYLNQHKSMTEKQVQIIMRQVFDVLTYLHKKGVVHRDIKLENVMLCGKSQNDLDKLSVKVMDFGFGKNIKNDPAVTKCGTEYYSPPELFKTMDGQKYDGTKADVWSAGVMMYALLTFKFPFEGGTIETVKGKIKEGAYKESPLQNKSDAVKDLLNNIFVEDPEKRYSAEQCLKSEFFPRDIERAMYQKCVVPID</sequence>
<dbReference type="GO" id="GO:0106310">
    <property type="term" value="F:protein serine kinase activity"/>
    <property type="evidence" value="ECO:0007669"/>
    <property type="project" value="RHEA"/>
</dbReference>
<comment type="catalytic activity">
    <reaction evidence="6">
        <text>L-threonyl-[protein] + ATP = O-phospho-L-threonyl-[protein] + ADP + H(+)</text>
        <dbReference type="Rhea" id="RHEA:46608"/>
        <dbReference type="Rhea" id="RHEA-COMP:11060"/>
        <dbReference type="Rhea" id="RHEA-COMP:11605"/>
        <dbReference type="ChEBI" id="CHEBI:15378"/>
        <dbReference type="ChEBI" id="CHEBI:30013"/>
        <dbReference type="ChEBI" id="CHEBI:30616"/>
        <dbReference type="ChEBI" id="CHEBI:61977"/>
        <dbReference type="ChEBI" id="CHEBI:456216"/>
        <dbReference type="EC" id="2.7.11.1"/>
    </reaction>
</comment>
<dbReference type="RefSeq" id="XP_004185297.1">
    <property type="nucleotide sequence ID" value="XM_004185249.1"/>
</dbReference>
<keyword evidence="5 8" id="KW-0067">ATP-binding</keyword>
<feature type="binding site" evidence="8">
    <location>
        <position position="158"/>
    </location>
    <ligand>
        <name>ATP</name>
        <dbReference type="ChEBI" id="CHEBI:30616"/>
    </ligand>
</feature>
<dbReference type="InterPro" id="IPR045269">
    <property type="entry name" value="Atg1-like"/>
</dbReference>
<evidence type="ECO:0000256" key="6">
    <source>
        <dbReference type="ARBA" id="ARBA00047899"/>
    </source>
</evidence>
<dbReference type="SUPFAM" id="SSF49879">
    <property type="entry name" value="SMAD/FHA domain"/>
    <property type="match status" value="1"/>
</dbReference>
<gene>
    <name evidence="12" type="ORF">EIN_135650</name>
</gene>
<dbReference type="Pfam" id="PF00498">
    <property type="entry name" value="FHA"/>
    <property type="match status" value="1"/>
</dbReference>
<evidence type="ECO:0000259" key="11">
    <source>
        <dbReference type="PROSITE" id="PS50011"/>
    </source>
</evidence>
<dbReference type="Gene3D" id="2.60.200.20">
    <property type="match status" value="1"/>
</dbReference>
<protein>
    <recommendedName>
        <fullName evidence="1">non-specific serine/threonine protein kinase</fullName>
        <ecNumber evidence="1">2.7.11.1</ecNumber>
    </recommendedName>
</protein>
<dbReference type="GO" id="GO:0010506">
    <property type="term" value="P:regulation of autophagy"/>
    <property type="evidence" value="ECO:0007669"/>
    <property type="project" value="InterPro"/>
</dbReference>
<dbReference type="PROSITE" id="PS00108">
    <property type="entry name" value="PROTEIN_KINASE_ST"/>
    <property type="match status" value="1"/>
</dbReference>
<dbReference type="PANTHER" id="PTHR24348">
    <property type="entry name" value="SERINE/THREONINE-PROTEIN KINASE UNC-51-RELATED"/>
    <property type="match status" value="1"/>
</dbReference>
<dbReference type="InterPro" id="IPR008271">
    <property type="entry name" value="Ser/Thr_kinase_AS"/>
</dbReference>
<dbReference type="InterPro" id="IPR017441">
    <property type="entry name" value="Protein_kinase_ATP_BS"/>
</dbReference>
<dbReference type="SUPFAM" id="SSF56112">
    <property type="entry name" value="Protein kinase-like (PK-like)"/>
    <property type="match status" value="1"/>
</dbReference>
<dbReference type="InterPro" id="IPR000253">
    <property type="entry name" value="FHA_dom"/>
</dbReference>
<dbReference type="Proteomes" id="UP000014680">
    <property type="component" value="Unassembled WGS sequence"/>
</dbReference>
<evidence type="ECO:0000256" key="9">
    <source>
        <dbReference type="RuleBase" id="RU000304"/>
    </source>
</evidence>
<dbReference type="PROSITE" id="PS00107">
    <property type="entry name" value="PROTEIN_KINASE_ATP"/>
    <property type="match status" value="1"/>
</dbReference>
<dbReference type="EC" id="2.7.11.1" evidence="1"/>
<name>A0A0A1U0D2_ENTIV</name>
<evidence type="ECO:0000259" key="10">
    <source>
        <dbReference type="PROSITE" id="PS50006"/>
    </source>
</evidence>
<evidence type="ECO:0000256" key="3">
    <source>
        <dbReference type="ARBA" id="ARBA00022741"/>
    </source>
</evidence>
<keyword evidence="2 9" id="KW-0723">Serine/threonine-protein kinase</keyword>
<evidence type="ECO:0000313" key="13">
    <source>
        <dbReference type="Proteomes" id="UP000014680"/>
    </source>
</evidence>
<feature type="domain" description="Protein kinase" evidence="11">
    <location>
        <begin position="130"/>
        <end position="389"/>
    </location>
</feature>
<evidence type="ECO:0000256" key="2">
    <source>
        <dbReference type="ARBA" id="ARBA00022527"/>
    </source>
</evidence>
<dbReference type="OMA" id="ACKCIEP"/>
<evidence type="ECO:0000256" key="5">
    <source>
        <dbReference type="ARBA" id="ARBA00022840"/>
    </source>
</evidence>
<dbReference type="OrthoDB" id="27656at2759"/>
<reference evidence="12 13" key="1">
    <citation type="submission" date="2012-10" db="EMBL/GenBank/DDBJ databases">
        <authorList>
            <person name="Zafar N."/>
            <person name="Inman J."/>
            <person name="Hall N."/>
            <person name="Lorenzi H."/>
            <person name="Caler E."/>
        </authorList>
    </citation>
    <scope>NUCLEOTIDE SEQUENCE [LARGE SCALE GENOMIC DNA]</scope>
    <source>
        <strain evidence="12 13">IP1</strain>
    </source>
</reference>
<keyword evidence="3 8" id="KW-0547">Nucleotide-binding</keyword>
<dbReference type="InterPro" id="IPR000719">
    <property type="entry name" value="Prot_kinase_dom"/>
</dbReference>
<keyword evidence="12" id="KW-0808">Transferase</keyword>
<dbReference type="InterPro" id="IPR011009">
    <property type="entry name" value="Kinase-like_dom_sf"/>
</dbReference>
<dbReference type="Pfam" id="PF00069">
    <property type="entry name" value="Pkinase"/>
    <property type="match status" value="1"/>
</dbReference>
<dbReference type="AlphaFoldDB" id="A0A0A1U0D2"/>
<dbReference type="GO" id="GO:0004674">
    <property type="term" value="F:protein serine/threonine kinase activity"/>
    <property type="evidence" value="ECO:0007669"/>
    <property type="project" value="UniProtKB-KW"/>
</dbReference>